<evidence type="ECO:0008006" key="3">
    <source>
        <dbReference type="Google" id="ProtNLM"/>
    </source>
</evidence>
<dbReference type="PANTHER" id="PTHR28152">
    <property type="entry name" value="HYDROXYACYL-THIOESTER DEHYDRATASE TYPE 2, MITOCHONDRIAL"/>
    <property type="match status" value="1"/>
</dbReference>
<dbReference type="GO" id="GO:0005739">
    <property type="term" value="C:mitochondrion"/>
    <property type="evidence" value="ECO:0007669"/>
    <property type="project" value="InterPro"/>
</dbReference>
<protein>
    <recommendedName>
        <fullName evidence="3">Hydroxyacyl-thioester dehydratase type 2, mitochondrial</fullName>
    </recommendedName>
</protein>
<dbReference type="Gene3D" id="3.10.129.10">
    <property type="entry name" value="Hotdog Thioesterase"/>
    <property type="match status" value="1"/>
</dbReference>
<dbReference type="Proteomes" id="UP000301737">
    <property type="component" value="Unassembled WGS sequence"/>
</dbReference>
<gene>
    <name evidence="1" type="ORF">ZYGM_001842</name>
</gene>
<organism evidence="1 2">
    <name type="scientific">Zygosaccharomyces mellis</name>
    <dbReference type="NCBI Taxonomy" id="42258"/>
    <lineage>
        <taxon>Eukaryota</taxon>
        <taxon>Fungi</taxon>
        <taxon>Dikarya</taxon>
        <taxon>Ascomycota</taxon>
        <taxon>Saccharomycotina</taxon>
        <taxon>Saccharomycetes</taxon>
        <taxon>Saccharomycetales</taxon>
        <taxon>Saccharomycetaceae</taxon>
        <taxon>Zygosaccharomyces</taxon>
    </lineage>
</organism>
<dbReference type="AlphaFoldDB" id="A0A4C2EB25"/>
<dbReference type="PRINTS" id="PR02096">
    <property type="entry name" value="HTDHYDRTASE2"/>
</dbReference>
<dbReference type="GO" id="GO:0006633">
    <property type="term" value="P:fatty acid biosynthetic process"/>
    <property type="evidence" value="ECO:0007669"/>
    <property type="project" value="InterPro"/>
</dbReference>
<dbReference type="InterPro" id="IPR026223">
    <property type="entry name" value="Htd2"/>
</dbReference>
<dbReference type="InterPro" id="IPR052741">
    <property type="entry name" value="Mitochondrial_HTD2"/>
</dbReference>
<comment type="caution">
    <text evidence="1">The sequence shown here is derived from an EMBL/GenBank/DDBJ whole genome shotgun (WGS) entry which is preliminary data.</text>
</comment>
<dbReference type="OrthoDB" id="3257538at2759"/>
<accession>A0A4C2EB25</accession>
<dbReference type="GO" id="GO:0019171">
    <property type="term" value="F:(3R)-hydroxyacyl-[acyl-carrier-protein] dehydratase activity"/>
    <property type="evidence" value="ECO:0007669"/>
    <property type="project" value="InterPro"/>
</dbReference>
<keyword evidence="2" id="KW-1185">Reference proteome</keyword>
<dbReference type="PANTHER" id="PTHR28152:SF1">
    <property type="entry name" value="HYDROXYACYL-THIOESTER DEHYDRATASE TYPE 2, MITOCHONDRIAL"/>
    <property type="match status" value="1"/>
</dbReference>
<evidence type="ECO:0000313" key="2">
    <source>
        <dbReference type="Proteomes" id="UP000301737"/>
    </source>
</evidence>
<name>A0A4C2EB25_9SACH</name>
<dbReference type="InterPro" id="IPR029069">
    <property type="entry name" value="HotDog_dom_sf"/>
</dbReference>
<dbReference type="SUPFAM" id="SSF54637">
    <property type="entry name" value="Thioesterase/thiol ester dehydrase-isomerase"/>
    <property type="match status" value="1"/>
</dbReference>
<reference evidence="1 2" key="1">
    <citation type="submission" date="2019-01" db="EMBL/GenBank/DDBJ databases">
        <title>Draft Genome Sequencing of Zygosaccharomyces mellis Ca-7.</title>
        <authorList>
            <person name="Shiwa Y."/>
            <person name="Kanesaki Y."/>
            <person name="Ishige T."/>
            <person name="Mura K."/>
            <person name="Hori T."/>
            <person name="Tamura T."/>
        </authorList>
    </citation>
    <scope>NUCLEOTIDE SEQUENCE [LARGE SCALE GENOMIC DNA]</scope>
    <source>
        <strain evidence="1 2">Ca-7</strain>
    </source>
</reference>
<evidence type="ECO:0000313" key="1">
    <source>
        <dbReference type="EMBL" id="GCF01386.1"/>
    </source>
</evidence>
<dbReference type="EMBL" id="BIMX01000031">
    <property type="protein sequence ID" value="GCF01386.1"/>
    <property type="molecule type" value="Genomic_DNA"/>
</dbReference>
<sequence length="250" mass="29478">MSPHSPTGLKRLQWVIRDFLSYHQLDRFKILLNKRVTILHSRHRLNLGESLLYFNPLLKQLSNDGYLNYQSPSGLFGDDSITWKRRVWAQGELESVKPLIMDQEYVCQERIKFAKKVRHDYFVCVQRSISSLEGELHLRELRTLVYTNSSVNDIMKQDHLQGRVIGQFKFSEMDIISYTLLSLNSHKVHWNKKYCQEVEGYKDIIVQGPFAVQILMAFAHSHWKIPLSKVKYKNVNFIYPETNMDRSENA</sequence>
<proteinExistence type="predicted"/>